<dbReference type="InterPro" id="IPR001610">
    <property type="entry name" value="PAC"/>
</dbReference>
<evidence type="ECO:0000256" key="5">
    <source>
        <dbReference type="ARBA" id="ARBA00022679"/>
    </source>
</evidence>
<dbReference type="InterPro" id="IPR000014">
    <property type="entry name" value="PAS"/>
</dbReference>
<comment type="catalytic activity">
    <reaction evidence="1">
        <text>ATP + protein L-histidine = ADP + protein N-phospho-L-histidine.</text>
        <dbReference type="EC" id="2.7.13.3"/>
    </reaction>
</comment>
<keyword evidence="7" id="KW-0472">Membrane</keyword>
<gene>
    <name evidence="12" type="ORF">PZA18_14270</name>
</gene>
<dbReference type="Gene3D" id="3.30.450.20">
    <property type="entry name" value="PAS domain"/>
    <property type="match status" value="1"/>
</dbReference>
<evidence type="ECO:0000256" key="1">
    <source>
        <dbReference type="ARBA" id="ARBA00000085"/>
    </source>
</evidence>
<dbReference type="NCBIfam" id="TIGR00229">
    <property type="entry name" value="sensory_box"/>
    <property type="match status" value="1"/>
</dbReference>
<evidence type="ECO:0000259" key="9">
    <source>
        <dbReference type="PROSITE" id="PS50112"/>
    </source>
</evidence>
<dbReference type="CDD" id="cd00130">
    <property type="entry name" value="PAS"/>
    <property type="match status" value="1"/>
</dbReference>
<dbReference type="SMART" id="SM00086">
    <property type="entry name" value="PAC"/>
    <property type="match status" value="1"/>
</dbReference>
<dbReference type="InterPro" id="IPR005467">
    <property type="entry name" value="His_kinase_dom"/>
</dbReference>
<dbReference type="SUPFAM" id="SSF55874">
    <property type="entry name" value="ATPase domain of HSP90 chaperone/DNA topoisomerase II/histidine kinase"/>
    <property type="match status" value="1"/>
</dbReference>
<dbReference type="SMART" id="SM00387">
    <property type="entry name" value="HATPase_c"/>
    <property type="match status" value="1"/>
</dbReference>
<evidence type="ECO:0000259" key="11">
    <source>
        <dbReference type="PROSITE" id="PS50885"/>
    </source>
</evidence>
<dbReference type="InterPro" id="IPR036097">
    <property type="entry name" value="HisK_dim/P_sf"/>
</dbReference>
<dbReference type="InterPro" id="IPR000700">
    <property type="entry name" value="PAS-assoc_C"/>
</dbReference>
<dbReference type="InterPro" id="IPR036890">
    <property type="entry name" value="HATPase_C_sf"/>
</dbReference>
<keyword evidence="5" id="KW-0808">Transferase</keyword>
<evidence type="ECO:0000256" key="4">
    <source>
        <dbReference type="ARBA" id="ARBA00022553"/>
    </source>
</evidence>
<dbReference type="PANTHER" id="PTHR43047">
    <property type="entry name" value="TWO-COMPONENT HISTIDINE PROTEIN KINASE"/>
    <property type="match status" value="1"/>
</dbReference>
<dbReference type="InterPro" id="IPR003661">
    <property type="entry name" value="HisK_dim/P_dom"/>
</dbReference>
<evidence type="ECO:0000256" key="6">
    <source>
        <dbReference type="ARBA" id="ARBA00022777"/>
    </source>
</evidence>
<dbReference type="PROSITE" id="PS50885">
    <property type="entry name" value="HAMP"/>
    <property type="match status" value="1"/>
</dbReference>
<comment type="subcellular location">
    <subcellularLocation>
        <location evidence="2">Membrane</location>
    </subcellularLocation>
</comment>
<keyword evidence="7" id="KW-0812">Transmembrane</keyword>
<dbReference type="RefSeq" id="WP_284101529.1">
    <property type="nucleotide sequence ID" value="NZ_JARRAF010000016.1"/>
</dbReference>
<dbReference type="Gene3D" id="1.10.287.130">
    <property type="match status" value="1"/>
</dbReference>
<dbReference type="Pfam" id="PF00989">
    <property type="entry name" value="PAS"/>
    <property type="match status" value="1"/>
</dbReference>
<dbReference type="SMART" id="SM00091">
    <property type="entry name" value="PAS"/>
    <property type="match status" value="2"/>
</dbReference>
<dbReference type="Pfam" id="PF02518">
    <property type="entry name" value="HATPase_c"/>
    <property type="match status" value="1"/>
</dbReference>
<keyword evidence="12" id="KW-0547">Nucleotide-binding</keyword>
<name>A0ABT7DYT2_9NEIS</name>
<dbReference type="InterPro" id="IPR013767">
    <property type="entry name" value="PAS_fold"/>
</dbReference>
<feature type="domain" description="PAS" evidence="9">
    <location>
        <begin position="363"/>
        <end position="433"/>
    </location>
</feature>
<evidence type="ECO:0000313" key="13">
    <source>
        <dbReference type="Proteomes" id="UP001172778"/>
    </source>
</evidence>
<dbReference type="InterPro" id="IPR003660">
    <property type="entry name" value="HAMP_dom"/>
</dbReference>
<protein>
    <recommendedName>
        <fullName evidence="3">histidine kinase</fullName>
        <ecNumber evidence="3">2.7.13.3</ecNumber>
    </recommendedName>
</protein>
<feature type="domain" description="HAMP" evidence="11">
    <location>
        <begin position="294"/>
        <end position="347"/>
    </location>
</feature>
<dbReference type="Gene3D" id="6.10.340.10">
    <property type="match status" value="1"/>
</dbReference>
<dbReference type="CDD" id="cd06225">
    <property type="entry name" value="HAMP"/>
    <property type="match status" value="1"/>
</dbReference>
<dbReference type="EMBL" id="JARRAF010000016">
    <property type="protein sequence ID" value="MDK2125218.1"/>
    <property type="molecule type" value="Genomic_DNA"/>
</dbReference>
<organism evidence="12 13">
    <name type="scientific">Parachitinimonas caeni</name>
    <dbReference type="NCBI Taxonomy" id="3031301"/>
    <lineage>
        <taxon>Bacteria</taxon>
        <taxon>Pseudomonadati</taxon>
        <taxon>Pseudomonadota</taxon>
        <taxon>Betaproteobacteria</taxon>
        <taxon>Neisseriales</taxon>
        <taxon>Chitinibacteraceae</taxon>
        <taxon>Parachitinimonas</taxon>
    </lineage>
</organism>
<dbReference type="InterPro" id="IPR003594">
    <property type="entry name" value="HATPase_dom"/>
</dbReference>
<accession>A0ABT7DYT2</accession>
<feature type="domain" description="PAC" evidence="10">
    <location>
        <begin position="435"/>
        <end position="486"/>
    </location>
</feature>
<dbReference type="Pfam" id="PF00512">
    <property type="entry name" value="HisKA"/>
    <property type="match status" value="1"/>
</dbReference>
<keyword evidence="12" id="KW-0067">ATP-binding</keyword>
<evidence type="ECO:0000256" key="2">
    <source>
        <dbReference type="ARBA" id="ARBA00004370"/>
    </source>
</evidence>
<dbReference type="GO" id="GO:0005524">
    <property type="term" value="F:ATP binding"/>
    <property type="evidence" value="ECO:0007669"/>
    <property type="project" value="UniProtKB-KW"/>
</dbReference>
<dbReference type="SMART" id="SM00304">
    <property type="entry name" value="HAMP"/>
    <property type="match status" value="1"/>
</dbReference>
<dbReference type="InterPro" id="IPR035965">
    <property type="entry name" value="PAS-like_dom_sf"/>
</dbReference>
<dbReference type="PROSITE" id="PS50109">
    <property type="entry name" value="HIS_KIN"/>
    <property type="match status" value="1"/>
</dbReference>
<dbReference type="CDD" id="cd00082">
    <property type="entry name" value="HisKA"/>
    <property type="match status" value="1"/>
</dbReference>
<comment type="caution">
    <text evidence="12">The sequence shown here is derived from an EMBL/GenBank/DDBJ whole genome shotgun (WGS) entry which is preliminary data.</text>
</comment>
<feature type="transmembrane region" description="Helical" evidence="7">
    <location>
        <begin position="23"/>
        <end position="50"/>
    </location>
</feature>
<feature type="domain" description="Histidine kinase" evidence="8">
    <location>
        <begin position="612"/>
        <end position="833"/>
    </location>
</feature>
<dbReference type="Gene3D" id="3.30.565.10">
    <property type="entry name" value="Histidine kinase-like ATPase, C-terminal domain"/>
    <property type="match status" value="1"/>
</dbReference>
<evidence type="ECO:0000256" key="3">
    <source>
        <dbReference type="ARBA" id="ARBA00012438"/>
    </source>
</evidence>
<keyword evidence="6" id="KW-0418">Kinase</keyword>
<proteinExistence type="predicted"/>
<keyword evidence="7" id="KW-1133">Transmembrane helix</keyword>
<evidence type="ECO:0000259" key="8">
    <source>
        <dbReference type="PROSITE" id="PS50109"/>
    </source>
</evidence>
<dbReference type="SMART" id="SM00388">
    <property type="entry name" value="HisKA"/>
    <property type="match status" value="1"/>
</dbReference>
<dbReference type="SUPFAM" id="SSF47384">
    <property type="entry name" value="Homodimeric domain of signal transducing histidine kinase"/>
    <property type="match status" value="1"/>
</dbReference>
<dbReference type="Proteomes" id="UP001172778">
    <property type="component" value="Unassembled WGS sequence"/>
</dbReference>
<keyword evidence="13" id="KW-1185">Reference proteome</keyword>
<evidence type="ECO:0000313" key="12">
    <source>
        <dbReference type="EMBL" id="MDK2125218.1"/>
    </source>
</evidence>
<dbReference type="Pfam" id="PF00672">
    <property type="entry name" value="HAMP"/>
    <property type="match status" value="1"/>
</dbReference>
<dbReference type="InterPro" id="IPR004358">
    <property type="entry name" value="Sig_transdc_His_kin-like_C"/>
</dbReference>
<dbReference type="PANTHER" id="PTHR43047:SF72">
    <property type="entry name" value="OSMOSENSING HISTIDINE PROTEIN KINASE SLN1"/>
    <property type="match status" value="1"/>
</dbReference>
<reference evidence="12" key="1">
    <citation type="submission" date="2023-03" db="EMBL/GenBank/DDBJ databases">
        <title>Chitinimonas shenzhenensis gen. nov., sp. nov., a novel member of family Burkholderiaceae isolated from activated sludge collected in Shen Zhen, China.</title>
        <authorList>
            <person name="Wang X."/>
        </authorList>
    </citation>
    <scope>NUCLEOTIDE SEQUENCE</scope>
    <source>
        <strain evidence="12">DQS-5</strain>
    </source>
</reference>
<sequence>MIWQPPAIRAIRSWLRASIARRFGVASALLAIAVSITVTLTLAALLYALVHASLDDDSQTRARLVIRNSRALLDGAAEDLHLLAQHPGLLQALQTPSQQSDTLQAIVRSHRVAGVDRYFLLLADVHGQHLATKQAGITDYTSLLSGWFRQQGLRFVTRGDNTWIIMVEPVTNPATGKTDGYLRLELDLSHLLLTQLQALGPGTRARISRDGLIIAQYGSTLDAESHVHGDTLTFGRHDWLKSRETSHYETTLDVFIGDHSSHLSHFWTKFLLPGIFAAGLTGTTAYVIAYRQARRLTETLSGLASTADSISTQSDIPIDLPAAGNDEVGQLSTSLRTMLERLRRYQEGLELRVNENTRNLQETEQRFRTMADSAPVLIWVADPNGLCSYVNQPWLSFTGRDMDQEHGEGWLDTIQPLDRARYREMLTYIASGHTASMELRARRRDGTQRWMLARGTPRLGDDAGVGSVGCWIDITERRDAELALGLFKRLLDDAHDFVAIIDPHSATLNYANRSLLNAAGLVHLPIHTILPVALCRALSAEQLTEYLHRLEGTERWIGIESTLSSDADEGVPVELAIEKVIGVNDQVLLVVFGRDISERRRMDQLKADFIATVSHELRTPLTSIKGGLSLVLNGVLGKVDERIQGLLQIAFDNSERLLLLINDLLDIEKLEAGQMPLQITDVDIVALVEQAARANEAYARQFGVVFNLNLPLDHKLETIGADQHRLSQVMANLLSNAAKFSNPGQTVQVTVQEVDDAIKVSVHNWGDPIPAAFRDKVFQRFSQADNSAIRKRGGTGLGLSISKAIIERHGGSMAFRSEAGDGTTFWFSIPRPGLLHF</sequence>
<dbReference type="PROSITE" id="PS50113">
    <property type="entry name" value="PAC"/>
    <property type="match status" value="1"/>
</dbReference>
<keyword evidence="4" id="KW-0597">Phosphoprotein</keyword>
<dbReference type="SUPFAM" id="SSF55785">
    <property type="entry name" value="PYP-like sensor domain (PAS domain)"/>
    <property type="match status" value="1"/>
</dbReference>
<evidence type="ECO:0000259" key="10">
    <source>
        <dbReference type="PROSITE" id="PS50113"/>
    </source>
</evidence>
<dbReference type="PROSITE" id="PS50112">
    <property type="entry name" value="PAS"/>
    <property type="match status" value="1"/>
</dbReference>
<evidence type="ECO:0000256" key="7">
    <source>
        <dbReference type="SAM" id="Phobius"/>
    </source>
</evidence>
<dbReference type="EC" id="2.7.13.3" evidence="3"/>
<dbReference type="PRINTS" id="PR00344">
    <property type="entry name" value="BCTRLSENSOR"/>
</dbReference>